<dbReference type="Proteomes" id="UP000734854">
    <property type="component" value="Unassembled WGS sequence"/>
</dbReference>
<reference evidence="2 3" key="1">
    <citation type="submission" date="2020-08" db="EMBL/GenBank/DDBJ databases">
        <title>Plant Genome Project.</title>
        <authorList>
            <person name="Zhang R.-G."/>
        </authorList>
    </citation>
    <scope>NUCLEOTIDE SEQUENCE [LARGE SCALE GENOMIC DNA]</scope>
    <source>
        <tissue evidence="2">Rhizome</tissue>
    </source>
</reference>
<comment type="caution">
    <text evidence="2">The sequence shown here is derived from an EMBL/GenBank/DDBJ whole genome shotgun (WGS) entry which is preliminary data.</text>
</comment>
<name>A0A8J5HIE7_ZINOF</name>
<accession>A0A8J5HIE7</accession>
<evidence type="ECO:0000313" key="2">
    <source>
        <dbReference type="EMBL" id="KAG6525222.1"/>
    </source>
</evidence>
<dbReference type="InterPro" id="IPR022742">
    <property type="entry name" value="Hydrolase_4"/>
</dbReference>
<protein>
    <recommendedName>
        <fullName evidence="1">Serine aminopeptidase S33 domain-containing protein</fullName>
    </recommendedName>
</protein>
<organism evidence="2 3">
    <name type="scientific">Zingiber officinale</name>
    <name type="common">Ginger</name>
    <name type="synonym">Amomum zingiber</name>
    <dbReference type="NCBI Taxonomy" id="94328"/>
    <lineage>
        <taxon>Eukaryota</taxon>
        <taxon>Viridiplantae</taxon>
        <taxon>Streptophyta</taxon>
        <taxon>Embryophyta</taxon>
        <taxon>Tracheophyta</taxon>
        <taxon>Spermatophyta</taxon>
        <taxon>Magnoliopsida</taxon>
        <taxon>Liliopsida</taxon>
        <taxon>Zingiberales</taxon>
        <taxon>Zingiberaceae</taxon>
        <taxon>Zingiber</taxon>
    </lineage>
</organism>
<dbReference type="PANTHER" id="PTHR42886">
    <property type="entry name" value="RE40534P-RELATED"/>
    <property type="match status" value="1"/>
</dbReference>
<keyword evidence="3" id="KW-1185">Reference proteome</keyword>
<dbReference type="PANTHER" id="PTHR42886:SF53">
    <property type="entry name" value="ALPHA_BETA-HYDROLASES SUPERFAMILY PROTEIN"/>
    <property type="match status" value="1"/>
</dbReference>
<dbReference type="Gene3D" id="3.40.50.1820">
    <property type="entry name" value="alpha/beta hydrolase"/>
    <property type="match status" value="1"/>
</dbReference>
<evidence type="ECO:0000313" key="3">
    <source>
        <dbReference type="Proteomes" id="UP000734854"/>
    </source>
</evidence>
<dbReference type="EMBL" id="JACMSC010000004">
    <property type="protein sequence ID" value="KAG6525222.1"/>
    <property type="molecule type" value="Genomic_DNA"/>
</dbReference>
<evidence type="ECO:0000259" key="1">
    <source>
        <dbReference type="Pfam" id="PF12146"/>
    </source>
</evidence>
<dbReference type="SUPFAM" id="SSF53474">
    <property type="entry name" value="alpha/beta-Hydrolases"/>
    <property type="match status" value="1"/>
</dbReference>
<gene>
    <name evidence="2" type="ORF">ZIOFF_015176</name>
</gene>
<proteinExistence type="predicted"/>
<sequence length="471" mass="52261">MDLNAILFWGTGGIPIPARRPLPVSSTFSMAAASPLTFAASSLPLSNHASVSGKAQFFSSSFRRPIHPITMNARTASLSRRLAESLGTTEVGEDSGAPSPLDVEANADKFICIDGSSNNVKGPITQFPSSQIEASTVLQEKLVIRNTNGENLVGVIQEAGSSELVILCHGFRSSKESKTLLNLADALVSENISVFRFDFSGNGESDGTFQYGNYWKEVEDLRAVTQFFSGQNREVHAIVGHSKGGNVVLLYASKFHDIHRVVNISGRFDLKKGIEARLGKDFMERIKKDEFIDAMDKTGRFIYCVTRESLIDRLSTDMHDACLSIDKNCRVLTVHGSEDDVVPHEDAFEFDKLIINHKLQIIEDKVRRMVQWDKKQSYDNRCHLLYNDLVTSMLSRIGLVLDLLCDVVYFNGSLLDKFMEREQIGTEDQIAVDLSHVQLLVVNIRRAGDAPLQSSTAQMIDKLMLLGIQQI</sequence>
<dbReference type="Pfam" id="PF12146">
    <property type="entry name" value="Hydrolase_4"/>
    <property type="match status" value="1"/>
</dbReference>
<dbReference type="InterPro" id="IPR029058">
    <property type="entry name" value="AB_hydrolase_fold"/>
</dbReference>
<feature type="domain" description="Serine aminopeptidase S33" evidence="1">
    <location>
        <begin position="163"/>
        <end position="286"/>
    </location>
</feature>
<dbReference type="AlphaFoldDB" id="A0A8J5HIE7"/>